<feature type="domain" description="Fumarylacetoacetase-like C-terminal" evidence="14">
    <location>
        <begin position="147"/>
        <end position="424"/>
    </location>
</feature>
<organism evidence="16 17">
    <name type="scientific">Symbiodinium necroappetens</name>
    <dbReference type="NCBI Taxonomy" id="1628268"/>
    <lineage>
        <taxon>Eukaryota</taxon>
        <taxon>Sar</taxon>
        <taxon>Alveolata</taxon>
        <taxon>Dinophyceae</taxon>
        <taxon>Suessiales</taxon>
        <taxon>Symbiodiniaceae</taxon>
        <taxon>Symbiodinium</taxon>
    </lineage>
</organism>
<feature type="binding site" evidence="11">
    <location>
        <position position="264"/>
    </location>
    <ligand>
        <name>substrate</name>
    </ligand>
</feature>
<dbReference type="GO" id="GO:1902000">
    <property type="term" value="P:homogentisate catabolic process"/>
    <property type="evidence" value="ECO:0007669"/>
    <property type="project" value="TreeGrafter"/>
</dbReference>
<feature type="binding site" evidence="12">
    <location>
        <position position="273"/>
    </location>
    <ligand>
        <name>Mg(2+)</name>
        <dbReference type="ChEBI" id="CHEBI:18420"/>
    </ligand>
</feature>
<evidence type="ECO:0000256" key="1">
    <source>
        <dbReference type="ARBA" id="ARBA00004782"/>
    </source>
</evidence>
<dbReference type="SUPFAM" id="SSF56529">
    <property type="entry name" value="FAH"/>
    <property type="match status" value="1"/>
</dbReference>
<dbReference type="SUPFAM" id="SSF63433">
    <property type="entry name" value="Fumarylacetoacetate hydrolase, FAH, N-terminal domain"/>
    <property type="match status" value="1"/>
</dbReference>
<keyword evidence="8 13" id="KW-0828">Tyrosine catabolism</keyword>
<dbReference type="AlphaFoldDB" id="A0A812TZ70"/>
<feature type="binding site" evidence="12">
    <location>
        <position position="221"/>
    </location>
    <ligand>
        <name>Ca(2+)</name>
        <dbReference type="ChEBI" id="CHEBI:29108"/>
    </ligand>
</feature>
<dbReference type="InterPro" id="IPR036663">
    <property type="entry name" value="Fumarylacetoacetase_C_sf"/>
</dbReference>
<dbReference type="Pfam" id="PF09298">
    <property type="entry name" value="FAA_hydrolase_N"/>
    <property type="match status" value="1"/>
</dbReference>
<keyword evidence="7 12" id="KW-0460">Magnesium</keyword>
<sequence length="451" mass="49632">MAAPINDTHDASLRSWVDSANEPGCDFPIQNLPYGVFHHEDEDEDDARVGVAIGDMILDLSVIADAGLLEDVDADDEEDIEEDVSAPMLNLLMCSEPARWSALRRRISELLSDGNDELCGDASLMEDALIPMSEAVMVMPAEVGDYTDFYASIHHATNVGSMFRPDNPLLPNYKWIPIGYHGRSSTLAVSGTPVRRPLGQTKADDADPVYGPCKLLDYEMEVGAFVGRGNERGEIIPIDEAEDHLFGLCLVNDWSARDMQKWEYQPLGPFLAKSFLTTLSPWVVTMEALAPFRVASLPRESGDPAPLEYLSSKEDREFGGVDLTVEVYLSSERMRAEGMEPVRLSSGNFRHMYWTVAQMLTHHASNGCSMDPGDLFASGTVSGPEKGNRGCLLELTWRGSEPIELPTGETRKFLADGDEITMKGFCERDGYRRIGFGFCSGVVLPSVMATV</sequence>
<feature type="binding site" evidence="12">
    <location>
        <position position="277"/>
    </location>
    <ligand>
        <name>Mg(2+)</name>
        <dbReference type="ChEBI" id="CHEBI:18420"/>
    </ligand>
</feature>
<evidence type="ECO:0000259" key="14">
    <source>
        <dbReference type="Pfam" id="PF01557"/>
    </source>
</evidence>
<feature type="domain" description="Fumarylacetoacetase N-terminal" evidence="15">
    <location>
        <begin position="30"/>
        <end position="140"/>
    </location>
</feature>
<feature type="binding site" evidence="12">
    <location>
        <position position="219"/>
    </location>
    <ligand>
        <name>Ca(2+)</name>
        <dbReference type="ChEBI" id="CHEBI:29108"/>
    </ligand>
</feature>
<dbReference type="NCBIfam" id="TIGR01266">
    <property type="entry name" value="fum_ac_acetase"/>
    <property type="match status" value="1"/>
</dbReference>
<dbReference type="PANTHER" id="PTHR43069:SF2">
    <property type="entry name" value="FUMARYLACETOACETASE"/>
    <property type="match status" value="1"/>
</dbReference>
<dbReference type="Pfam" id="PF01557">
    <property type="entry name" value="FAA_hydrolase"/>
    <property type="match status" value="1"/>
</dbReference>
<dbReference type="GO" id="GO:0004334">
    <property type="term" value="F:fumarylacetoacetase activity"/>
    <property type="evidence" value="ECO:0007669"/>
    <property type="project" value="UniProtKB-UniRule"/>
</dbReference>
<dbReference type="Gene3D" id="2.30.30.230">
    <property type="entry name" value="Fumarylacetoacetase, N-terminal domain"/>
    <property type="match status" value="1"/>
</dbReference>
<evidence type="ECO:0000256" key="5">
    <source>
        <dbReference type="ARBA" id="ARBA00022801"/>
    </source>
</evidence>
<evidence type="ECO:0000259" key="15">
    <source>
        <dbReference type="Pfam" id="PF09298"/>
    </source>
</evidence>
<dbReference type="EC" id="3.7.1.2" evidence="3 13"/>
<dbReference type="OrthoDB" id="9971669at2759"/>
<proteinExistence type="inferred from homology"/>
<keyword evidence="6 12" id="KW-0106">Calcium</keyword>
<evidence type="ECO:0000256" key="3">
    <source>
        <dbReference type="ARBA" id="ARBA00012094"/>
    </source>
</evidence>
<keyword evidence="4 12" id="KW-0479">Metal-binding</keyword>
<protein>
    <recommendedName>
        <fullName evidence="3 13">Fumarylacetoacetase</fullName>
        <ecNumber evidence="3 13">3.7.1.2</ecNumber>
    </recommendedName>
    <alternativeName>
        <fullName evidence="13">Fumarylacetoacetate hydrolase</fullName>
    </alternativeName>
</protein>
<evidence type="ECO:0000313" key="16">
    <source>
        <dbReference type="EMBL" id="CAE7549781.1"/>
    </source>
</evidence>
<dbReference type="InterPro" id="IPR015377">
    <property type="entry name" value="Fumarylacetoacetase_N"/>
</dbReference>
<keyword evidence="9 13" id="KW-0585">Phenylalanine catabolism</keyword>
<comment type="pathway">
    <text evidence="1 13">Amino-acid degradation; L-phenylalanine degradation; acetoacetate and fumarate from L-phenylalanine: step 6/6.</text>
</comment>
<dbReference type="Proteomes" id="UP000601435">
    <property type="component" value="Unassembled WGS sequence"/>
</dbReference>
<evidence type="ECO:0000313" key="17">
    <source>
        <dbReference type="Proteomes" id="UP000601435"/>
    </source>
</evidence>
<feature type="binding site" evidence="11">
    <location>
        <position position="260"/>
    </location>
    <ligand>
        <name>substrate</name>
    </ligand>
</feature>
<dbReference type="EMBL" id="CAJNJA010025808">
    <property type="protein sequence ID" value="CAE7549781.1"/>
    <property type="molecule type" value="Genomic_DNA"/>
</dbReference>
<name>A0A812TZ70_9DINO</name>
<evidence type="ECO:0000256" key="8">
    <source>
        <dbReference type="ARBA" id="ARBA00022878"/>
    </source>
</evidence>
<dbReference type="GO" id="GO:0006572">
    <property type="term" value="P:L-tyrosine catabolic process"/>
    <property type="evidence" value="ECO:0007669"/>
    <property type="project" value="UniProtKB-UniRule"/>
</dbReference>
<dbReference type="InterPro" id="IPR036462">
    <property type="entry name" value="Fumarylacetoacetase_N_sf"/>
</dbReference>
<dbReference type="InterPro" id="IPR011234">
    <property type="entry name" value="Fumarylacetoacetase-like_C"/>
</dbReference>
<evidence type="ECO:0000256" key="9">
    <source>
        <dbReference type="ARBA" id="ARBA00023232"/>
    </source>
</evidence>
<evidence type="ECO:0000256" key="4">
    <source>
        <dbReference type="ARBA" id="ARBA00022723"/>
    </source>
</evidence>
<dbReference type="GO" id="GO:0046872">
    <property type="term" value="F:metal ion binding"/>
    <property type="evidence" value="ECO:0007669"/>
    <property type="project" value="UniProtKB-UniRule"/>
</dbReference>
<dbReference type="UniPathway" id="UPA00139">
    <property type="reaction ID" value="UER00341"/>
</dbReference>
<feature type="binding site" evidence="11">
    <location>
        <position position="150"/>
    </location>
    <ligand>
        <name>substrate</name>
    </ligand>
</feature>
<comment type="cofactor">
    <cofactor evidence="13">
        <name>Mg(2+)</name>
        <dbReference type="ChEBI" id="CHEBI:18420"/>
    </cofactor>
    <cofactor evidence="13">
        <name>Ca(2+)</name>
        <dbReference type="ChEBI" id="CHEBI:29108"/>
    </cofactor>
</comment>
<feature type="binding site" evidence="11">
    <location>
        <position position="380"/>
    </location>
    <ligand>
        <name>substrate</name>
    </ligand>
</feature>
<reference evidence="16" key="1">
    <citation type="submission" date="2021-02" db="EMBL/GenBank/DDBJ databases">
        <authorList>
            <person name="Dougan E. K."/>
            <person name="Rhodes N."/>
            <person name="Thang M."/>
            <person name="Chan C."/>
        </authorList>
    </citation>
    <scope>NUCLEOTIDE SEQUENCE</scope>
</reference>
<feature type="binding site" evidence="12">
    <location>
        <position position="253"/>
    </location>
    <ligand>
        <name>Mg(2+)</name>
        <dbReference type="ChEBI" id="CHEBI:18420"/>
    </ligand>
</feature>
<dbReference type="InterPro" id="IPR005959">
    <property type="entry name" value="Fumarylacetoacetase"/>
</dbReference>
<evidence type="ECO:0000256" key="7">
    <source>
        <dbReference type="ARBA" id="ARBA00022842"/>
    </source>
</evidence>
<dbReference type="PANTHER" id="PTHR43069">
    <property type="entry name" value="FUMARYLACETOACETASE"/>
    <property type="match status" value="1"/>
</dbReference>
<comment type="catalytic activity">
    <reaction evidence="13">
        <text>4-fumarylacetoacetate + H2O = acetoacetate + fumarate + H(+)</text>
        <dbReference type="Rhea" id="RHEA:10244"/>
        <dbReference type="ChEBI" id="CHEBI:13705"/>
        <dbReference type="ChEBI" id="CHEBI:15377"/>
        <dbReference type="ChEBI" id="CHEBI:15378"/>
        <dbReference type="ChEBI" id="CHEBI:18034"/>
        <dbReference type="ChEBI" id="CHEBI:29806"/>
        <dbReference type="EC" id="3.7.1.2"/>
    </reaction>
</comment>
<gene>
    <name evidence="16" type="primary">FAH</name>
    <name evidence="16" type="ORF">SNEC2469_LOCUS15838</name>
</gene>
<feature type="active site" description="Proton acceptor" evidence="10">
    <location>
        <position position="155"/>
    </location>
</feature>
<dbReference type="Gene3D" id="3.90.850.10">
    <property type="entry name" value="Fumarylacetoacetase-like, C-terminal domain"/>
    <property type="match status" value="1"/>
</dbReference>
<evidence type="ECO:0000256" key="12">
    <source>
        <dbReference type="PIRSR" id="PIRSR605959-3"/>
    </source>
</evidence>
<keyword evidence="5 13" id="KW-0378">Hydrolase</keyword>
<feature type="binding site" evidence="11">
    <location>
        <position position="164"/>
    </location>
    <ligand>
        <name>substrate</name>
    </ligand>
</feature>
<evidence type="ECO:0000256" key="13">
    <source>
        <dbReference type="RuleBase" id="RU366008"/>
    </source>
</evidence>
<keyword evidence="17" id="KW-1185">Reference proteome</keyword>
<evidence type="ECO:0000256" key="11">
    <source>
        <dbReference type="PIRSR" id="PIRSR605959-2"/>
    </source>
</evidence>
<evidence type="ECO:0000256" key="6">
    <source>
        <dbReference type="ARBA" id="ARBA00022837"/>
    </source>
</evidence>
<evidence type="ECO:0000256" key="10">
    <source>
        <dbReference type="PIRSR" id="PIRSR605959-1"/>
    </source>
</evidence>
<comment type="caution">
    <text evidence="16">The sequence shown here is derived from an EMBL/GenBank/DDBJ whole genome shotgun (WGS) entry which is preliminary data.</text>
</comment>
<feature type="binding site" evidence="12">
    <location>
        <position position="148"/>
    </location>
    <ligand>
        <name>Ca(2+)</name>
        <dbReference type="ChEBI" id="CHEBI:29108"/>
    </ligand>
</feature>
<evidence type="ECO:0000256" key="2">
    <source>
        <dbReference type="ARBA" id="ARBA00010211"/>
    </source>
</evidence>
<dbReference type="GO" id="GO:0006559">
    <property type="term" value="P:L-phenylalanine catabolic process"/>
    <property type="evidence" value="ECO:0007669"/>
    <property type="project" value="UniProtKB-UniRule"/>
</dbReference>
<comment type="similarity">
    <text evidence="2 13">Belongs to the FAH family.</text>
</comment>
<accession>A0A812TZ70</accession>